<feature type="domain" description="Palmitoyltransferase DHHC" evidence="13">
    <location>
        <begin position="185"/>
        <end position="271"/>
    </location>
</feature>
<dbReference type="SUPFAM" id="SSF56219">
    <property type="entry name" value="DNase I-like"/>
    <property type="match status" value="1"/>
</dbReference>
<dbReference type="GO" id="GO:0006612">
    <property type="term" value="P:protein targeting to membrane"/>
    <property type="evidence" value="ECO:0007669"/>
    <property type="project" value="TreeGrafter"/>
</dbReference>
<comment type="similarity">
    <text evidence="11">Belongs to the DHHC palmitoyltransferase family.</text>
</comment>
<evidence type="ECO:0000256" key="7">
    <source>
        <dbReference type="ARBA" id="ARBA00023139"/>
    </source>
</evidence>
<dbReference type="Gene3D" id="3.60.10.10">
    <property type="entry name" value="Endonuclease/exonuclease/phosphatase"/>
    <property type="match status" value="1"/>
</dbReference>
<keyword evidence="15" id="KW-1185">Reference proteome</keyword>
<dbReference type="InterPro" id="IPR039859">
    <property type="entry name" value="PFA4/ZDH16/20/ERF2-like"/>
</dbReference>
<keyword evidence="6 11" id="KW-0472">Membrane</keyword>
<reference evidence="14" key="2">
    <citation type="journal article" date="2023" name="Microbiol Resour">
        <title>Decontamination and Annotation of the Draft Genome Sequence of the Oomycete Lagenidium giganteum ARSEF 373.</title>
        <authorList>
            <person name="Morgan W.R."/>
            <person name="Tartar A."/>
        </authorList>
    </citation>
    <scope>NUCLEOTIDE SEQUENCE</scope>
    <source>
        <strain evidence="14">ARSEF 373</strain>
    </source>
</reference>
<dbReference type="GO" id="GO:0019706">
    <property type="term" value="F:protein-cysteine S-palmitoyltransferase activity"/>
    <property type="evidence" value="ECO:0007669"/>
    <property type="project" value="UniProtKB-EC"/>
</dbReference>
<evidence type="ECO:0000256" key="10">
    <source>
        <dbReference type="ARBA" id="ARBA00048048"/>
    </source>
</evidence>
<dbReference type="EC" id="2.3.1.225" evidence="11"/>
<feature type="region of interest" description="Disordered" evidence="12">
    <location>
        <begin position="847"/>
        <end position="870"/>
    </location>
</feature>
<name>A0AAV2YHY9_9STRA</name>
<feature type="compositionally biased region" description="Basic and acidic residues" evidence="12">
    <location>
        <begin position="17"/>
        <end position="27"/>
    </location>
</feature>
<feature type="transmembrane region" description="Helical" evidence="11">
    <location>
        <begin position="757"/>
        <end position="778"/>
    </location>
</feature>
<dbReference type="InterPro" id="IPR012446">
    <property type="entry name" value="CRAC_channel"/>
</dbReference>
<accession>A0AAV2YHY9</accession>
<evidence type="ECO:0000256" key="8">
    <source>
        <dbReference type="ARBA" id="ARBA00023288"/>
    </source>
</evidence>
<evidence type="ECO:0000256" key="11">
    <source>
        <dbReference type="RuleBase" id="RU079119"/>
    </source>
</evidence>
<evidence type="ECO:0000256" key="3">
    <source>
        <dbReference type="ARBA" id="ARBA00022679"/>
    </source>
</evidence>
<comment type="catalytic activity">
    <reaction evidence="10 11">
        <text>L-cysteinyl-[protein] + hexadecanoyl-CoA = S-hexadecanoyl-L-cysteinyl-[protein] + CoA</text>
        <dbReference type="Rhea" id="RHEA:36683"/>
        <dbReference type="Rhea" id="RHEA-COMP:10131"/>
        <dbReference type="Rhea" id="RHEA-COMP:11032"/>
        <dbReference type="ChEBI" id="CHEBI:29950"/>
        <dbReference type="ChEBI" id="CHEBI:57287"/>
        <dbReference type="ChEBI" id="CHEBI:57379"/>
        <dbReference type="ChEBI" id="CHEBI:74151"/>
        <dbReference type="EC" id="2.3.1.225"/>
    </reaction>
</comment>
<keyword evidence="9 11" id="KW-0012">Acyltransferase</keyword>
<feature type="transmembrane region" description="Helical" evidence="11">
    <location>
        <begin position="119"/>
        <end position="139"/>
    </location>
</feature>
<protein>
    <recommendedName>
        <fullName evidence="11">Palmitoyltransferase</fullName>
        <ecNumber evidence="11">2.3.1.225</ecNumber>
    </recommendedName>
</protein>
<keyword evidence="3 11" id="KW-0808">Transferase</keyword>
<feature type="transmembrane region" description="Helical" evidence="11">
    <location>
        <begin position="688"/>
        <end position="714"/>
    </location>
</feature>
<keyword evidence="5 11" id="KW-1133">Transmembrane helix</keyword>
<dbReference type="GO" id="GO:0005783">
    <property type="term" value="C:endoplasmic reticulum"/>
    <property type="evidence" value="ECO:0007669"/>
    <property type="project" value="TreeGrafter"/>
</dbReference>
<organism evidence="14 15">
    <name type="scientific">Lagenidium giganteum</name>
    <dbReference type="NCBI Taxonomy" id="4803"/>
    <lineage>
        <taxon>Eukaryota</taxon>
        <taxon>Sar</taxon>
        <taxon>Stramenopiles</taxon>
        <taxon>Oomycota</taxon>
        <taxon>Peronosporomycetes</taxon>
        <taxon>Pythiales</taxon>
        <taxon>Pythiaceae</taxon>
    </lineage>
</organism>
<sequence>MRADMAALPYPTAPRTSSEHVDEDARASIDSGRITSRADLLEVGQRDDDDDDVHAAEWRVLTQYDVCGRGHVEIVHLRRANFGFRWRSCRHADFQPVPRWKGDVSAGDAAPSWVVGPHWWLMMLTFAVFLLAAVMVSVLTVPRAGVGEALTGMILSGACLAMYAMVGCTNPGIVPRIETPPSDTFTYCDHCASYRPPGALHCMDCRACIEEYDHHCPWTGKCVGKRNLRYFYAWLLFLVLAFVYEIIEFTTYLLPPEDQFSSPDASNDQLAHSRIPLPSLSTHSPHSFTMIAPRLLLASAALLAVATDSASAATTCKAMSFNLRTSNANDAGKGSWDNRKAHAKEVLANMTTSKANSGYQLIGECAGECNANERTFIMYDASKWKVIDSGDFALSDKPSQLGSNTWGLAYNRAATWGRFQHKTSGDNVCFVNTHYDMSLGQQKSSELIAKQMASICKEGDLAMLTGDLNTVPNSGPVKYLVGSSSPFQLTNTLELAGVSGGTFIGNGVFTGKLSSTVFDYVLAKSSQLCVQEGEVIDERFDGTAISDHALVMSTFCLGSGCSDCKKGQKLSSSGDIGRSAMAAAGAVVNAIFGSYDLRNAKQWRDEDIAHREQEIQWLNDDIVREHEWRNADIERFLRKERLENEHLLCEARAEQLSTVSEQCALLFGFTVAAMSNLNIPEHQNETVLFLYAVSATIVCSLLLMTMVMCAMLLLAVTRYAAHTLEDEVRNLDISLIETESPFSAWWLKRCEMEQMMAYKLMGSGLLMFFFYMAFMSWIQFHEYTYTPASVTSLCFIGLLFWQLRIASRWRYLLKPPSHTSVSFRASYMRQSFQTPPLSTVTLRKYSYNSQPNSPAQAKTLSPTTPYRADP</sequence>
<evidence type="ECO:0000259" key="13">
    <source>
        <dbReference type="Pfam" id="PF01529"/>
    </source>
</evidence>
<dbReference type="Gene3D" id="1.20.140.140">
    <property type="entry name" value="Calcium release-activated calcium channel protein Orai"/>
    <property type="match status" value="1"/>
</dbReference>
<evidence type="ECO:0000256" key="9">
    <source>
        <dbReference type="ARBA" id="ARBA00023315"/>
    </source>
</evidence>
<dbReference type="GO" id="GO:0005794">
    <property type="term" value="C:Golgi apparatus"/>
    <property type="evidence" value="ECO:0007669"/>
    <property type="project" value="TreeGrafter"/>
</dbReference>
<evidence type="ECO:0000313" key="14">
    <source>
        <dbReference type="EMBL" id="DAZ92659.1"/>
    </source>
</evidence>
<comment type="similarity">
    <text evidence="2">Belongs to the Orai family.</text>
</comment>
<keyword evidence="4 11" id="KW-0812">Transmembrane</keyword>
<feature type="compositionally biased region" description="Polar residues" evidence="12">
    <location>
        <begin position="847"/>
        <end position="864"/>
    </location>
</feature>
<evidence type="ECO:0000313" key="15">
    <source>
        <dbReference type="Proteomes" id="UP001146120"/>
    </source>
</evidence>
<proteinExistence type="inferred from homology"/>
<comment type="caution">
    <text evidence="14">The sequence shown here is derived from an EMBL/GenBank/DDBJ whole genome shotgun (WGS) entry which is preliminary data.</text>
</comment>
<dbReference type="Proteomes" id="UP001146120">
    <property type="component" value="Unassembled WGS sequence"/>
</dbReference>
<keyword evidence="7" id="KW-0564">Palmitate</keyword>
<evidence type="ECO:0000256" key="5">
    <source>
        <dbReference type="ARBA" id="ARBA00022989"/>
    </source>
</evidence>
<dbReference type="PROSITE" id="PS50216">
    <property type="entry name" value="DHHC"/>
    <property type="match status" value="1"/>
</dbReference>
<evidence type="ECO:0000256" key="6">
    <source>
        <dbReference type="ARBA" id="ARBA00023136"/>
    </source>
</evidence>
<feature type="transmembrane region" description="Helical" evidence="11">
    <location>
        <begin position="231"/>
        <end position="254"/>
    </location>
</feature>
<dbReference type="Pfam" id="PF01529">
    <property type="entry name" value="DHHC"/>
    <property type="match status" value="1"/>
</dbReference>
<gene>
    <name evidence="14" type="ORF">N0F65_006468</name>
</gene>
<dbReference type="InterPro" id="IPR038350">
    <property type="entry name" value="Orai_sf"/>
</dbReference>
<dbReference type="InterPro" id="IPR001594">
    <property type="entry name" value="Palmitoyltrfase_DHHC"/>
</dbReference>
<feature type="transmembrane region" description="Helical" evidence="11">
    <location>
        <begin position="145"/>
        <end position="166"/>
    </location>
</feature>
<feature type="transmembrane region" description="Helical" evidence="11">
    <location>
        <begin position="784"/>
        <end position="803"/>
    </location>
</feature>
<reference evidence="14" key="1">
    <citation type="submission" date="2022-11" db="EMBL/GenBank/DDBJ databases">
        <authorList>
            <person name="Morgan W.R."/>
            <person name="Tartar A."/>
        </authorList>
    </citation>
    <scope>NUCLEOTIDE SEQUENCE</scope>
    <source>
        <strain evidence="14">ARSEF 373</strain>
    </source>
</reference>
<dbReference type="AlphaFoldDB" id="A0AAV2YHY9"/>
<evidence type="ECO:0000256" key="12">
    <source>
        <dbReference type="SAM" id="MobiDB-lite"/>
    </source>
</evidence>
<dbReference type="Pfam" id="PF07856">
    <property type="entry name" value="Orai-1"/>
    <property type="match status" value="1"/>
</dbReference>
<evidence type="ECO:0000256" key="1">
    <source>
        <dbReference type="ARBA" id="ARBA00004127"/>
    </source>
</evidence>
<dbReference type="InterPro" id="IPR036691">
    <property type="entry name" value="Endo/exonu/phosph_ase_sf"/>
</dbReference>
<comment type="domain">
    <text evidence="11">The DHHC domain is required for palmitoyltransferase activity.</text>
</comment>
<dbReference type="PANTHER" id="PTHR22883">
    <property type="entry name" value="ZINC FINGER DHHC DOMAIN CONTAINING PROTEIN"/>
    <property type="match status" value="1"/>
</dbReference>
<dbReference type="PANTHER" id="PTHR22883:SF43">
    <property type="entry name" value="PALMITOYLTRANSFERASE APP"/>
    <property type="match status" value="1"/>
</dbReference>
<comment type="subcellular location">
    <subcellularLocation>
        <location evidence="1">Endomembrane system</location>
        <topology evidence="1">Multi-pass membrane protein</topology>
    </subcellularLocation>
</comment>
<feature type="region of interest" description="Disordered" evidence="12">
    <location>
        <begin position="1"/>
        <end position="28"/>
    </location>
</feature>
<evidence type="ECO:0000256" key="2">
    <source>
        <dbReference type="ARBA" id="ARBA00008062"/>
    </source>
</evidence>
<keyword evidence="8" id="KW-0449">Lipoprotein</keyword>
<evidence type="ECO:0000256" key="4">
    <source>
        <dbReference type="ARBA" id="ARBA00022692"/>
    </source>
</evidence>
<dbReference type="EMBL" id="DAKRPA010000405">
    <property type="protein sequence ID" value="DAZ92659.1"/>
    <property type="molecule type" value="Genomic_DNA"/>
</dbReference>